<evidence type="ECO:0000313" key="5">
    <source>
        <dbReference type="Proteomes" id="UP000238045"/>
    </source>
</evidence>
<dbReference type="SUPFAM" id="SSF52172">
    <property type="entry name" value="CheY-like"/>
    <property type="match status" value="1"/>
</dbReference>
<dbReference type="InterPro" id="IPR011006">
    <property type="entry name" value="CheY-like_superfamily"/>
</dbReference>
<dbReference type="CDD" id="cd17546">
    <property type="entry name" value="REC_hyHK_CKI1_RcsC-like"/>
    <property type="match status" value="1"/>
</dbReference>
<gene>
    <name evidence="4" type="ORF">CQZ99_07280</name>
</gene>
<dbReference type="PROSITE" id="PS50110">
    <property type="entry name" value="RESPONSE_REGULATORY"/>
    <property type="match status" value="1"/>
</dbReference>
<proteinExistence type="predicted"/>
<reference evidence="4 5" key="1">
    <citation type="submission" date="2017-09" db="EMBL/GenBank/DDBJ databases">
        <title>Genomic, metabolic, and phenotypic characteristics of bacterial isolates from the natural microbiome of the model nematode Caenorhabditis elegans.</title>
        <authorList>
            <person name="Zimmermann J."/>
            <person name="Obeng N."/>
            <person name="Yang W."/>
            <person name="Obeng O."/>
            <person name="Kissoyan K."/>
            <person name="Pees B."/>
            <person name="Dirksen P."/>
            <person name="Hoppner M."/>
            <person name="Franke A."/>
            <person name="Rosenstiel P."/>
            <person name="Leippe M."/>
            <person name="Dierking K."/>
            <person name="Kaleta C."/>
            <person name="Schulenburg H."/>
        </authorList>
    </citation>
    <scope>NUCLEOTIDE SEQUENCE [LARGE SCALE GENOMIC DNA]</scope>
    <source>
        <strain evidence="4 5">MYb117</strain>
    </source>
</reference>
<feature type="modified residue" description="4-aspartylphosphate" evidence="2">
    <location>
        <position position="49"/>
    </location>
</feature>
<dbReference type="Pfam" id="PF00072">
    <property type="entry name" value="Response_reg"/>
    <property type="match status" value="1"/>
</dbReference>
<comment type="caution">
    <text evidence="4">The sequence shown here is derived from an EMBL/GenBank/DDBJ whole genome shotgun (WGS) entry which is preliminary data.</text>
</comment>
<dbReference type="InterPro" id="IPR036641">
    <property type="entry name" value="HPT_dom_sf"/>
</dbReference>
<name>A0A2S9EW66_9PSED</name>
<dbReference type="PANTHER" id="PTHR45339">
    <property type="entry name" value="HYBRID SIGNAL TRANSDUCTION HISTIDINE KINASE J"/>
    <property type="match status" value="1"/>
</dbReference>
<evidence type="ECO:0000256" key="1">
    <source>
        <dbReference type="ARBA" id="ARBA00022553"/>
    </source>
</evidence>
<dbReference type="PANTHER" id="PTHR45339:SF5">
    <property type="entry name" value="HISTIDINE KINASE"/>
    <property type="match status" value="1"/>
</dbReference>
<keyword evidence="5" id="KW-1185">Reference proteome</keyword>
<dbReference type="EMBL" id="PCQL01000006">
    <property type="protein sequence ID" value="PRC20629.1"/>
    <property type="molecule type" value="Genomic_DNA"/>
</dbReference>
<dbReference type="GO" id="GO:0000160">
    <property type="term" value="P:phosphorelay signal transduction system"/>
    <property type="evidence" value="ECO:0007669"/>
    <property type="project" value="InterPro"/>
</dbReference>
<organism evidence="4 5">
    <name type="scientific">Pseudomonas poae</name>
    <dbReference type="NCBI Taxonomy" id="200451"/>
    <lineage>
        <taxon>Bacteria</taxon>
        <taxon>Pseudomonadati</taxon>
        <taxon>Pseudomonadota</taxon>
        <taxon>Gammaproteobacteria</taxon>
        <taxon>Pseudomonadales</taxon>
        <taxon>Pseudomonadaceae</taxon>
        <taxon>Pseudomonas</taxon>
    </lineage>
</organism>
<dbReference type="SUPFAM" id="SSF47226">
    <property type="entry name" value="Histidine-containing phosphotransfer domain, HPT domain"/>
    <property type="match status" value="1"/>
</dbReference>
<sequence>MLVVEDHSTYRALMGWLLQKLGIDHVLVANGRSALAAIACREFDLVISDCQMPLMDGYALAREIRRRERDEGRARVPIIILTAHLPADAPQRCCDAGIDAWLLKPLTFEQLREALTRWLPGSPALPRRNDCVVQRATWPTRASLLETFGSTHVVNQMLESLLCEAHEDSAVLAYACQACNGDLAAQQLHRLVGSLAFLGDADLELRGGALIEQVRARGVEPNKQQLETFEGDLRIYLNYLHDL</sequence>
<dbReference type="Proteomes" id="UP000238045">
    <property type="component" value="Unassembled WGS sequence"/>
</dbReference>
<feature type="domain" description="Response regulatory" evidence="3">
    <location>
        <begin position="1"/>
        <end position="119"/>
    </location>
</feature>
<protein>
    <submittedName>
        <fullName evidence="4">Response regulator</fullName>
    </submittedName>
</protein>
<dbReference type="GO" id="GO:0005524">
    <property type="term" value="F:ATP binding"/>
    <property type="evidence" value="ECO:0007669"/>
    <property type="project" value="UniProtKB-KW"/>
</dbReference>
<evidence type="ECO:0000313" key="4">
    <source>
        <dbReference type="EMBL" id="PRC20629.1"/>
    </source>
</evidence>
<dbReference type="AlphaFoldDB" id="A0A2S9EW66"/>
<dbReference type="GO" id="GO:0005886">
    <property type="term" value="C:plasma membrane"/>
    <property type="evidence" value="ECO:0007669"/>
    <property type="project" value="UniProtKB-SubCell"/>
</dbReference>
<dbReference type="InterPro" id="IPR001789">
    <property type="entry name" value="Sig_transdc_resp-reg_receiver"/>
</dbReference>
<keyword evidence="1 2" id="KW-0597">Phosphoprotein</keyword>
<dbReference type="Gene3D" id="3.40.50.2300">
    <property type="match status" value="1"/>
</dbReference>
<evidence type="ECO:0000256" key="2">
    <source>
        <dbReference type="PROSITE-ProRule" id="PRU00169"/>
    </source>
</evidence>
<dbReference type="SMART" id="SM00448">
    <property type="entry name" value="REC"/>
    <property type="match status" value="1"/>
</dbReference>
<evidence type="ECO:0000259" key="3">
    <source>
        <dbReference type="PROSITE" id="PS50110"/>
    </source>
</evidence>
<accession>A0A2S9EW66</accession>